<gene>
    <name evidence="2" type="ORF">V7S43_003408</name>
</gene>
<keyword evidence="3" id="KW-1185">Reference proteome</keyword>
<feature type="compositionally biased region" description="Basic and acidic residues" evidence="1">
    <location>
        <begin position="488"/>
        <end position="497"/>
    </location>
</feature>
<feature type="compositionally biased region" description="Low complexity" evidence="1">
    <location>
        <begin position="473"/>
        <end position="487"/>
    </location>
</feature>
<name>A0ABD3G0A4_9STRA</name>
<evidence type="ECO:0008006" key="4">
    <source>
        <dbReference type="Google" id="ProtNLM"/>
    </source>
</evidence>
<evidence type="ECO:0000313" key="3">
    <source>
        <dbReference type="Proteomes" id="UP001632037"/>
    </source>
</evidence>
<dbReference type="Proteomes" id="UP001632037">
    <property type="component" value="Unassembled WGS sequence"/>
</dbReference>
<feature type="compositionally biased region" description="Basic and acidic residues" evidence="1">
    <location>
        <begin position="118"/>
        <end position="129"/>
    </location>
</feature>
<sequence length="530" mass="58669">MRPPARSQRAAAVQQDNADAPTAVQALHVAIPLKPQQAPTVVPPRLTQAVKDEFAIRYLQGIGASSTPENIAMVLQHLPMEKCSVTAAWKSRGSLSDVLAIDLNPKALTQAGQAPVKPEGRPRLNREEASNTTPIVALLPFRRQLRGQQAQHVYQIGTVCFTFDDMKRKFLLPFKLATPPPEPDVLQLYGTHTEIGADLINTLSLNQADESGSPIALGAIAKWEAQRRRTSVDERRVPPEAFTETVSEMHNEFYLTLPLASLGLSEGDEDTRTVLYEALISPAMVELVQSTVRYLFLTVIYTSCTTREQGRVGTEQNTLFVSIAQNFAMLRSKLERKQLFTPRPQLAVLVPLLLLALRVDVETLVRLQYPMSFSCAAAEMALLLQALDARISQLLDPDANWSRLAALETTHEAGQARASSTFQHARRHRHLRDQFFQTSSVLHGLFPDPSSGRSRRVMTLRGGAGISHYPDLSKSTIASPSTSSSGAPKHEDRRHPDTVPVASKLSLLRSLRRLQQTRTQQTHQQRTTTS</sequence>
<evidence type="ECO:0000313" key="2">
    <source>
        <dbReference type="EMBL" id="KAL3671485.1"/>
    </source>
</evidence>
<evidence type="ECO:0000256" key="1">
    <source>
        <dbReference type="SAM" id="MobiDB-lite"/>
    </source>
</evidence>
<feature type="region of interest" description="Disordered" evidence="1">
    <location>
        <begin position="469"/>
        <end position="530"/>
    </location>
</feature>
<dbReference type="AlphaFoldDB" id="A0ABD3G0A4"/>
<reference evidence="2 3" key="1">
    <citation type="submission" date="2024-09" db="EMBL/GenBank/DDBJ databases">
        <title>Genome sequencing and assembly of Phytophthora oleae, isolate VK10A, causative agent of rot of olive drupes.</title>
        <authorList>
            <person name="Conti Taguali S."/>
            <person name="Riolo M."/>
            <person name="La Spada F."/>
            <person name="Cacciola S.O."/>
            <person name="Dionisio G."/>
        </authorList>
    </citation>
    <scope>NUCLEOTIDE SEQUENCE [LARGE SCALE GENOMIC DNA]</scope>
    <source>
        <strain evidence="2 3">VK10A</strain>
    </source>
</reference>
<dbReference type="EMBL" id="JBIMZQ010000005">
    <property type="protein sequence ID" value="KAL3671485.1"/>
    <property type="molecule type" value="Genomic_DNA"/>
</dbReference>
<protein>
    <recommendedName>
        <fullName evidence="4">cDENN domain-containing protein</fullName>
    </recommendedName>
</protein>
<organism evidence="2 3">
    <name type="scientific">Phytophthora oleae</name>
    <dbReference type="NCBI Taxonomy" id="2107226"/>
    <lineage>
        <taxon>Eukaryota</taxon>
        <taxon>Sar</taxon>
        <taxon>Stramenopiles</taxon>
        <taxon>Oomycota</taxon>
        <taxon>Peronosporomycetes</taxon>
        <taxon>Peronosporales</taxon>
        <taxon>Peronosporaceae</taxon>
        <taxon>Phytophthora</taxon>
    </lineage>
</organism>
<feature type="region of interest" description="Disordered" evidence="1">
    <location>
        <begin position="110"/>
        <end position="129"/>
    </location>
</feature>
<comment type="caution">
    <text evidence="2">The sequence shown here is derived from an EMBL/GenBank/DDBJ whole genome shotgun (WGS) entry which is preliminary data.</text>
</comment>
<feature type="compositionally biased region" description="Low complexity" evidence="1">
    <location>
        <begin position="505"/>
        <end position="530"/>
    </location>
</feature>
<accession>A0ABD3G0A4</accession>
<proteinExistence type="predicted"/>